<organism evidence="1">
    <name type="scientific">marine sediment metagenome</name>
    <dbReference type="NCBI Taxonomy" id="412755"/>
    <lineage>
        <taxon>unclassified sequences</taxon>
        <taxon>metagenomes</taxon>
        <taxon>ecological metagenomes</taxon>
    </lineage>
</organism>
<proteinExistence type="predicted"/>
<name>X1BEL5_9ZZZZ</name>
<accession>X1BEL5</accession>
<feature type="non-terminal residue" evidence="1">
    <location>
        <position position="1"/>
    </location>
</feature>
<dbReference type="EMBL" id="BART01009910">
    <property type="protein sequence ID" value="GAG82558.1"/>
    <property type="molecule type" value="Genomic_DNA"/>
</dbReference>
<sequence length="351" mass="39781">GSEFTTAQTETDSGNNITFNFVLFDSLIEDGSNLYIYIDCWDHDNLDEDDFVGDFNFTMLSLDLASFVALYGNYEVFVHTGTDATFYLEVIAEDNAVLPPEVDETAYVTITLVSAIIHDKHEIIGKGDGEIYFSYQIYDTRRCTSEYKDITDGETIPANLEIYKGPMIDDELYYDILCFEADIDKDDVVGGIVRDYPVFHAEWWRANRTSSFVEVIPISDVTFTIQIDVTYPAVPDKYDIIGLKDDAAIMFETTRDAQVTLRYGTSQGALTETIAVSGYRLSHYIQPTGLAPNTKFYFEIETVTTDGEVYVDDNHGAKFYFETIDDLPIYIQRTENLGIEELYYQDLTGGV</sequence>
<evidence type="ECO:0000313" key="1">
    <source>
        <dbReference type="EMBL" id="GAG82558.1"/>
    </source>
</evidence>
<comment type="caution">
    <text evidence="1">The sequence shown here is derived from an EMBL/GenBank/DDBJ whole genome shotgun (WGS) entry which is preliminary data.</text>
</comment>
<reference evidence="1" key="1">
    <citation type="journal article" date="2014" name="Front. Microbiol.">
        <title>High frequency of phylogenetically diverse reductive dehalogenase-homologous genes in deep subseafloor sedimentary metagenomes.</title>
        <authorList>
            <person name="Kawai M."/>
            <person name="Futagami T."/>
            <person name="Toyoda A."/>
            <person name="Takaki Y."/>
            <person name="Nishi S."/>
            <person name="Hori S."/>
            <person name="Arai W."/>
            <person name="Tsubouchi T."/>
            <person name="Morono Y."/>
            <person name="Uchiyama I."/>
            <person name="Ito T."/>
            <person name="Fujiyama A."/>
            <person name="Inagaki F."/>
            <person name="Takami H."/>
        </authorList>
    </citation>
    <scope>NUCLEOTIDE SEQUENCE</scope>
    <source>
        <strain evidence="1">Expedition CK06-06</strain>
    </source>
</reference>
<protein>
    <submittedName>
        <fullName evidence="1">Uncharacterized protein</fullName>
    </submittedName>
</protein>
<gene>
    <name evidence="1" type="ORF">S01H4_21784</name>
</gene>
<dbReference type="AlphaFoldDB" id="X1BEL5"/>
<feature type="non-terminal residue" evidence="1">
    <location>
        <position position="351"/>
    </location>
</feature>